<evidence type="ECO:0000256" key="2">
    <source>
        <dbReference type="ARBA" id="ARBA00010842"/>
    </source>
</evidence>
<evidence type="ECO:0000313" key="15">
    <source>
        <dbReference type="RefSeq" id="XP_072832773.1"/>
    </source>
</evidence>
<evidence type="ECO:0000256" key="4">
    <source>
        <dbReference type="ARBA" id="ARBA00022525"/>
    </source>
</evidence>
<dbReference type="Gene3D" id="2.10.80.10">
    <property type="entry name" value="Lipase, subunit A"/>
    <property type="match status" value="1"/>
</dbReference>
<dbReference type="Proteomes" id="UP001652642">
    <property type="component" value="Chromosome 6"/>
</dbReference>
<keyword evidence="6 9" id="KW-0732">Signal</keyword>
<feature type="chain" id="PRO_5045028102" evidence="9">
    <location>
        <begin position="26"/>
        <end position="337"/>
    </location>
</feature>
<comment type="similarity">
    <text evidence="2">Belongs to the dickkopf family.</text>
</comment>
<dbReference type="PANTHER" id="PTHR12113">
    <property type="entry name" value="DICKKOPF3-LIKE 3"/>
    <property type="match status" value="1"/>
</dbReference>
<dbReference type="RefSeq" id="XP_072832771.1">
    <property type="nucleotide sequence ID" value="XM_072976670.1"/>
</dbReference>
<keyword evidence="7" id="KW-1015">Disulfide bond</keyword>
<evidence type="ECO:0000256" key="6">
    <source>
        <dbReference type="ARBA" id="ARBA00022729"/>
    </source>
</evidence>
<dbReference type="InterPro" id="IPR006796">
    <property type="entry name" value="Dickkopf_N"/>
</dbReference>
<evidence type="ECO:0000256" key="1">
    <source>
        <dbReference type="ARBA" id="ARBA00004613"/>
    </source>
</evidence>
<protein>
    <submittedName>
        <fullName evidence="12 13">Dickkopf-like protein 1</fullName>
    </submittedName>
</protein>
<feature type="domain" description="Dickkopf N-terminal cysteine-rich" evidence="10">
    <location>
        <begin position="117"/>
        <end position="139"/>
    </location>
</feature>
<dbReference type="RefSeq" id="XP_072832770.1">
    <property type="nucleotide sequence ID" value="XM_072976669.1"/>
</dbReference>
<dbReference type="RefSeq" id="XP_072832772.1">
    <property type="nucleotide sequence ID" value="XM_072976671.1"/>
</dbReference>
<evidence type="ECO:0000256" key="8">
    <source>
        <dbReference type="SAM" id="MobiDB-lite"/>
    </source>
</evidence>
<dbReference type="InterPro" id="IPR047300">
    <property type="entry name" value="Dkk3_Cys2"/>
</dbReference>
<comment type="subcellular location">
    <subcellularLocation>
        <location evidence="1">Secreted</location>
    </subcellularLocation>
</comment>
<dbReference type="CDD" id="cd23274">
    <property type="entry name" value="Dkk3_Cys2"/>
    <property type="match status" value="1"/>
</dbReference>
<dbReference type="GeneID" id="110078569"/>
<evidence type="ECO:0000259" key="10">
    <source>
        <dbReference type="Pfam" id="PF04706"/>
    </source>
</evidence>
<name>A0ABM5EHZ8_9SAUR</name>
<keyword evidence="4" id="KW-0964">Secreted</keyword>
<accession>A0ABM5EHZ8</accession>
<evidence type="ECO:0000313" key="12">
    <source>
        <dbReference type="RefSeq" id="XP_072832770.1"/>
    </source>
</evidence>
<keyword evidence="11" id="KW-1185">Reference proteome</keyword>
<keyword evidence="3" id="KW-0217">Developmental protein</keyword>
<keyword evidence="5" id="KW-0879">Wnt signaling pathway</keyword>
<feature type="signal peptide" evidence="9">
    <location>
        <begin position="1"/>
        <end position="25"/>
    </location>
</feature>
<dbReference type="InterPro" id="IPR039863">
    <property type="entry name" value="DKK1-4"/>
</dbReference>
<evidence type="ECO:0000313" key="14">
    <source>
        <dbReference type="RefSeq" id="XP_072832772.1"/>
    </source>
</evidence>
<evidence type="ECO:0000256" key="9">
    <source>
        <dbReference type="SAM" id="SignalP"/>
    </source>
</evidence>
<evidence type="ECO:0000313" key="13">
    <source>
        <dbReference type="RefSeq" id="XP_072832771.1"/>
    </source>
</evidence>
<dbReference type="Pfam" id="PF04706">
    <property type="entry name" value="Dickkopf_N"/>
    <property type="match status" value="1"/>
</dbReference>
<gene>
    <name evidence="12 13 14 15" type="primary">DKKL1</name>
</gene>
<sequence>MLLPTLIWWGLWCLTALKQGGTASAAFLPLSVERLFQDFRNIIEESRETLGTDRFETSVDISKLPANYHNEEKQHRKVGNATVYSHREIHKVTDNHTGDMMFSEKTVTSIEQEDAHPAEKTCQDDKECCLGYLCVWGQCREGVSRGESGTRCDPHREECAQGLCCATSDSLLFPLCTPYPKEGEPCQIPRKTLLGLMGWNNLEAFAKPKHYCPCAQGLMCRTERYVVVSTCEKPDNSADISSLGQQRSLFQPILLHQEKEDAYYDDSAQDDQFAIVNLPRDPYSMDKIDQSKDLSEKYDKNSQFPGEKEMANSIQPDFQELKQLASEMGQYFGTNFY</sequence>
<dbReference type="PANTHER" id="PTHR12113:SF8">
    <property type="entry name" value="DICKKOPF-RELATED PROTEIN 3"/>
    <property type="match status" value="1"/>
</dbReference>
<evidence type="ECO:0000256" key="7">
    <source>
        <dbReference type="ARBA" id="ARBA00023157"/>
    </source>
</evidence>
<dbReference type="RefSeq" id="XP_072832773.1">
    <property type="nucleotide sequence ID" value="XM_072976672.1"/>
</dbReference>
<evidence type="ECO:0000256" key="5">
    <source>
        <dbReference type="ARBA" id="ARBA00022687"/>
    </source>
</evidence>
<reference evidence="12 13" key="1">
    <citation type="submission" date="2025-05" db="UniProtKB">
        <authorList>
            <consortium name="RefSeq"/>
        </authorList>
    </citation>
    <scope>IDENTIFICATION</scope>
</reference>
<evidence type="ECO:0000313" key="11">
    <source>
        <dbReference type="Proteomes" id="UP001652642"/>
    </source>
</evidence>
<feature type="region of interest" description="Disordered" evidence="8">
    <location>
        <begin position="284"/>
        <end position="310"/>
    </location>
</feature>
<evidence type="ECO:0000256" key="3">
    <source>
        <dbReference type="ARBA" id="ARBA00022473"/>
    </source>
</evidence>
<proteinExistence type="inferred from homology"/>
<organism evidence="11 14">
    <name type="scientific">Pogona vitticeps</name>
    <name type="common">central bearded dragon</name>
    <dbReference type="NCBI Taxonomy" id="103695"/>
    <lineage>
        <taxon>Eukaryota</taxon>
        <taxon>Metazoa</taxon>
        <taxon>Chordata</taxon>
        <taxon>Craniata</taxon>
        <taxon>Vertebrata</taxon>
        <taxon>Euteleostomi</taxon>
        <taxon>Lepidosauria</taxon>
        <taxon>Squamata</taxon>
        <taxon>Bifurcata</taxon>
        <taxon>Unidentata</taxon>
        <taxon>Episquamata</taxon>
        <taxon>Toxicofera</taxon>
        <taxon>Iguania</taxon>
        <taxon>Acrodonta</taxon>
        <taxon>Agamidae</taxon>
        <taxon>Amphibolurinae</taxon>
        <taxon>Pogona</taxon>
    </lineage>
</organism>